<dbReference type="InterPro" id="IPR000383">
    <property type="entry name" value="Xaa-Pro-like_dom"/>
</dbReference>
<dbReference type="InterPro" id="IPR029058">
    <property type="entry name" value="AB_hydrolase_fold"/>
</dbReference>
<dbReference type="SUPFAM" id="SSF53474">
    <property type="entry name" value="alpha/beta-Hydrolases"/>
    <property type="match status" value="1"/>
</dbReference>
<dbReference type="EMBL" id="JABFCT010000004">
    <property type="protein sequence ID" value="KAF5875952.1"/>
    <property type="molecule type" value="Genomic_DNA"/>
</dbReference>
<dbReference type="AlphaFoldDB" id="A0A8H6AYQ5"/>
<reference evidence="3 4" key="1">
    <citation type="journal article" date="2020" name="Phytopathology">
        <title>A high-quality genome resource of Botrytis fragariae, a new and rapidly spreading fungal pathogen causing strawberry gray mold in the U.S.A.</title>
        <authorList>
            <person name="Wu Y."/>
            <person name="Saski C.A."/>
            <person name="Schnabel G."/>
            <person name="Xiao S."/>
            <person name="Hu M."/>
        </authorList>
    </citation>
    <scope>NUCLEOTIDE SEQUENCE [LARGE SCALE GENOMIC DNA]</scope>
    <source>
        <strain evidence="3 4">BVB16</strain>
    </source>
</reference>
<evidence type="ECO:0000313" key="3">
    <source>
        <dbReference type="EMBL" id="KAF5875952.1"/>
    </source>
</evidence>
<comment type="similarity">
    <text evidence="1">Belongs to the polyketide transferase af380 family.</text>
</comment>
<comment type="caution">
    <text evidence="3">The sequence shown here is derived from an EMBL/GenBank/DDBJ whole genome shotgun (WGS) entry which is preliminary data.</text>
</comment>
<keyword evidence="4" id="KW-1185">Reference proteome</keyword>
<sequence length="305" mass="33208">MPSLTGSHHEDVSFKTVDGLTLRGWLYPVAGKAPAVIMSPGFNCTKEMLLPDVASQFQLSGINALIYDPRSVGLSDGTPRNEIDPMKQTEDYSDALTYMSGLSSVDSSKIAFWGMSFGGTVAMCAAALDKRAKMCIAVCPLMTFYTDSRLRSVLNRCMIDRQSQLRGNPPFSIAPFTANGVNPAGMADGGGLEAYEFMVNVRDKGAASFVNKTTIQSYYKIAMWQPRSIFKLVQTPVMMLVPELDVISSPQDQMAAFDGLNGAKRAYMVKGQGHLNVLSGDEFLGLMERQADFINDVLEGTLDDC</sequence>
<evidence type="ECO:0000256" key="1">
    <source>
        <dbReference type="ARBA" id="ARBA00029464"/>
    </source>
</evidence>
<protein>
    <recommendedName>
        <fullName evidence="2">Xaa-Pro dipeptidyl-peptidase-like domain-containing protein</fullName>
    </recommendedName>
</protein>
<dbReference type="PANTHER" id="PTHR47751">
    <property type="entry name" value="SUPERFAMILY HYDROLASE, PUTATIVE (AFU_ORTHOLOGUE AFUA_2G16580)-RELATED"/>
    <property type="match status" value="1"/>
</dbReference>
<dbReference type="InterPro" id="IPR051411">
    <property type="entry name" value="Polyketide_trans_af380"/>
</dbReference>
<organism evidence="3 4">
    <name type="scientific">Botrytis fragariae</name>
    <dbReference type="NCBI Taxonomy" id="1964551"/>
    <lineage>
        <taxon>Eukaryota</taxon>
        <taxon>Fungi</taxon>
        <taxon>Dikarya</taxon>
        <taxon>Ascomycota</taxon>
        <taxon>Pezizomycotina</taxon>
        <taxon>Leotiomycetes</taxon>
        <taxon>Helotiales</taxon>
        <taxon>Sclerotiniaceae</taxon>
        <taxon>Botrytis</taxon>
    </lineage>
</organism>
<name>A0A8H6AYQ5_9HELO</name>
<gene>
    <name evidence="3" type="ORF">Bfra_002348</name>
</gene>
<evidence type="ECO:0000313" key="4">
    <source>
        <dbReference type="Proteomes" id="UP000531561"/>
    </source>
</evidence>
<dbReference type="Gene3D" id="3.40.50.1820">
    <property type="entry name" value="alpha/beta hydrolase"/>
    <property type="match status" value="1"/>
</dbReference>
<evidence type="ECO:0000259" key="2">
    <source>
        <dbReference type="Pfam" id="PF02129"/>
    </source>
</evidence>
<dbReference type="PANTHER" id="PTHR47751:SF2">
    <property type="entry name" value="DLTD N-TERMINAL DOMAIN PROTEIN (AFU_ORTHOLOGUE AFUA_8G00380)-RELATED"/>
    <property type="match status" value="1"/>
</dbReference>
<dbReference type="Proteomes" id="UP000531561">
    <property type="component" value="Unassembled WGS sequence"/>
</dbReference>
<dbReference type="GO" id="GO:0016787">
    <property type="term" value="F:hydrolase activity"/>
    <property type="evidence" value="ECO:0007669"/>
    <property type="project" value="InterPro"/>
</dbReference>
<dbReference type="GeneID" id="59256462"/>
<dbReference type="Pfam" id="PF02129">
    <property type="entry name" value="Peptidase_S15"/>
    <property type="match status" value="1"/>
</dbReference>
<dbReference type="RefSeq" id="XP_037194898.1">
    <property type="nucleotide sequence ID" value="XM_037332770.1"/>
</dbReference>
<dbReference type="OrthoDB" id="2498029at2759"/>
<dbReference type="Gene3D" id="1.10.10.800">
    <property type="match status" value="1"/>
</dbReference>
<accession>A0A8H6AYQ5</accession>
<proteinExistence type="inferred from homology"/>
<feature type="domain" description="Xaa-Pro dipeptidyl-peptidase-like" evidence="2">
    <location>
        <begin position="31"/>
        <end position="264"/>
    </location>
</feature>